<dbReference type="InterPro" id="IPR028871">
    <property type="entry name" value="BlueCu_1_BS"/>
</dbReference>
<accession>A0A1H9GQV1</accession>
<reference evidence="9" key="1">
    <citation type="submission" date="2016-10" db="EMBL/GenBank/DDBJ databases">
        <authorList>
            <person name="Varghese N."/>
            <person name="Submissions S."/>
        </authorList>
    </citation>
    <scope>NUCLEOTIDE SEQUENCE [LARGE SCALE GENOMIC DNA]</scope>
    <source>
        <strain evidence="9">DSM 25055</strain>
    </source>
</reference>
<dbReference type="InterPro" id="IPR000923">
    <property type="entry name" value="BlueCu_1"/>
</dbReference>
<dbReference type="EMBL" id="FOFD01000002">
    <property type="protein sequence ID" value="SEQ52497.1"/>
    <property type="molecule type" value="Genomic_DNA"/>
</dbReference>
<dbReference type="SUPFAM" id="SSF49503">
    <property type="entry name" value="Cupredoxins"/>
    <property type="match status" value="1"/>
</dbReference>
<proteinExistence type="predicted"/>
<keyword evidence="5" id="KW-0186">Copper</keyword>
<keyword evidence="6" id="KW-0472">Membrane</keyword>
<keyword evidence="3" id="KW-0479">Metal-binding</keyword>
<organism evidence="8 9">
    <name type="scientific">Natrinema salaciae</name>
    <dbReference type="NCBI Taxonomy" id="1186196"/>
    <lineage>
        <taxon>Archaea</taxon>
        <taxon>Methanobacteriati</taxon>
        <taxon>Methanobacteriota</taxon>
        <taxon>Stenosarchaea group</taxon>
        <taxon>Halobacteria</taxon>
        <taxon>Halobacteriales</taxon>
        <taxon>Natrialbaceae</taxon>
        <taxon>Natrinema</taxon>
    </lineage>
</organism>
<keyword evidence="9" id="KW-1185">Reference proteome</keyword>
<dbReference type="AlphaFoldDB" id="A0A1H9GQV1"/>
<evidence type="ECO:0000313" key="9">
    <source>
        <dbReference type="Proteomes" id="UP000199114"/>
    </source>
</evidence>
<dbReference type="STRING" id="1186196.SAMN04489841_1967"/>
<dbReference type="GO" id="GO:0009055">
    <property type="term" value="F:electron transfer activity"/>
    <property type="evidence" value="ECO:0007669"/>
    <property type="project" value="InterPro"/>
</dbReference>
<evidence type="ECO:0000256" key="5">
    <source>
        <dbReference type="ARBA" id="ARBA00023008"/>
    </source>
</evidence>
<sequence>MHRRRYLAAVGTAVSVGLAGCSSALSVLEDDPCSGEDCHIGMSRTEFRPVSYEASVGDTVVWKNTSEADHTVTAYENLIPDAAEYFASGGYESQEAAYDAWNDEEWEERGGRLGTRDTYEHTFEVAGTYEYFCIPHEGAEMVGEVVVTE</sequence>
<dbReference type="GO" id="GO:0016020">
    <property type="term" value="C:membrane"/>
    <property type="evidence" value="ECO:0007669"/>
    <property type="project" value="UniProtKB-SubCell"/>
</dbReference>
<evidence type="ECO:0000313" key="8">
    <source>
        <dbReference type="EMBL" id="SEQ52497.1"/>
    </source>
</evidence>
<evidence type="ECO:0000256" key="3">
    <source>
        <dbReference type="ARBA" id="ARBA00022723"/>
    </source>
</evidence>
<evidence type="ECO:0000256" key="4">
    <source>
        <dbReference type="ARBA" id="ARBA00022982"/>
    </source>
</evidence>
<dbReference type="RefSeq" id="WP_090616951.1">
    <property type="nucleotide sequence ID" value="NZ_FOFD01000002.1"/>
</dbReference>
<keyword evidence="2" id="KW-0813">Transport</keyword>
<dbReference type="Gene3D" id="2.60.40.420">
    <property type="entry name" value="Cupredoxins - blue copper proteins"/>
    <property type="match status" value="1"/>
</dbReference>
<keyword evidence="4" id="KW-0249">Electron transport</keyword>
<dbReference type="Proteomes" id="UP000199114">
    <property type="component" value="Unassembled WGS sequence"/>
</dbReference>
<dbReference type="InterPro" id="IPR008972">
    <property type="entry name" value="Cupredoxin"/>
</dbReference>
<dbReference type="OrthoDB" id="4392at2157"/>
<protein>
    <submittedName>
        <fullName evidence="8">Plastocyanin</fullName>
    </submittedName>
</protein>
<dbReference type="PROSITE" id="PS00196">
    <property type="entry name" value="COPPER_BLUE"/>
    <property type="match status" value="1"/>
</dbReference>
<evidence type="ECO:0000256" key="6">
    <source>
        <dbReference type="ARBA" id="ARBA00023136"/>
    </source>
</evidence>
<dbReference type="PANTHER" id="PTHR34192">
    <property type="entry name" value="PLASTOCYANIN MAJOR ISOFORM, CHLOROPLASTIC-RELATED"/>
    <property type="match status" value="1"/>
</dbReference>
<comment type="subcellular location">
    <subcellularLocation>
        <location evidence="1">Membrane</location>
    </subcellularLocation>
</comment>
<dbReference type="Pfam" id="PF00127">
    <property type="entry name" value="Copper-bind"/>
    <property type="match status" value="1"/>
</dbReference>
<dbReference type="PANTHER" id="PTHR34192:SF10">
    <property type="entry name" value="PLASTOCYANIN MAJOR ISOFORM, CHLOROPLASTIC-RELATED"/>
    <property type="match status" value="1"/>
</dbReference>
<evidence type="ECO:0000256" key="1">
    <source>
        <dbReference type="ARBA" id="ARBA00004370"/>
    </source>
</evidence>
<dbReference type="PROSITE" id="PS51257">
    <property type="entry name" value="PROKAR_LIPOPROTEIN"/>
    <property type="match status" value="1"/>
</dbReference>
<gene>
    <name evidence="8" type="ORF">SAMN04489841_1967</name>
</gene>
<feature type="domain" description="Blue (type 1) copper" evidence="7">
    <location>
        <begin position="45"/>
        <end position="147"/>
    </location>
</feature>
<name>A0A1H9GQV1_9EURY</name>
<evidence type="ECO:0000256" key="2">
    <source>
        <dbReference type="ARBA" id="ARBA00022448"/>
    </source>
</evidence>
<dbReference type="GO" id="GO:0005507">
    <property type="term" value="F:copper ion binding"/>
    <property type="evidence" value="ECO:0007669"/>
    <property type="project" value="InterPro"/>
</dbReference>
<evidence type="ECO:0000259" key="7">
    <source>
        <dbReference type="Pfam" id="PF00127"/>
    </source>
</evidence>